<dbReference type="Gene3D" id="1.10.101.10">
    <property type="entry name" value="PGBD-like superfamily/PGBD"/>
    <property type="match status" value="1"/>
</dbReference>
<dbReference type="InterPro" id="IPR006597">
    <property type="entry name" value="Sel1-like"/>
</dbReference>
<dbReference type="InterPro" id="IPR002477">
    <property type="entry name" value="Peptidoglycan-bd-like"/>
</dbReference>
<evidence type="ECO:0000313" key="3">
    <source>
        <dbReference type="Proteomes" id="UP001238334"/>
    </source>
</evidence>
<dbReference type="Proteomes" id="UP001238334">
    <property type="component" value="Chromosome"/>
</dbReference>
<keyword evidence="3" id="KW-1185">Reference proteome</keyword>
<dbReference type="SMART" id="SM00671">
    <property type="entry name" value="SEL1"/>
    <property type="match status" value="2"/>
</dbReference>
<protein>
    <submittedName>
        <fullName evidence="2">Peptidoglycan-binding protein</fullName>
    </submittedName>
</protein>
<name>A0A9Y2KZK3_9RHOB</name>
<dbReference type="Pfam" id="PF14559">
    <property type="entry name" value="TPR_19"/>
    <property type="match status" value="1"/>
</dbReference>
<feature type="domain" description="Peptidoglycan binding-like" evidence="1">
    <location>
        <begin position="169"/>
        <end position="200"/>
    </location>
</feature>
<dbReference type="KEGG" id="ppso:QPJ95_20160"/>
<dbReference type="SUPFAM" id="SSF47090">
    <property type="entry name" value="PGBD-like"/>
    <property type="match status" value="1"/>
</dbReference>
<dbReference type="Pfam" id="PF01471">
    <property type="entry name" value="PG_binding_1"/>
    <property type="match status" value="1"/>
</dbReference>
<proteinExistence type="predicted"/>
<dbReference type="RefSeq" id="WP_270920945.1">
    <property type="nucleotide sequence ID" value="NZ_CP127247.1"/>
</dbReference>
<sequence length="231" mass="25379">MFRRVAAAVLALSEGSQQPEYLVRLTNEVYFKIPEPTRCDFLASAPYNSVGVTGVGFERIDFRAAIPDCKKALQADPLHPRLLYNLGRSHDAAGNFDTAVELYHQSSELGYAAATSSLGVMYINGQGTKQDFDEGTRLLRNARSLGSRSAKISLTYSDFSVLFDTIEFQEVQRRLKDLGHYSGSIDGDFGPASKKALENFHIASDFRASGLTLETLDGLGLLSIIPPYELN</sequence>
<dbReference type="InterPro" id="IPR036365">
    <property type="entry name" value="PGBD-like_sf"/>
</dbReference>
<organism evidence="2 3">
    <name type="scientific">Parasedimentitalea psychrophila</name>
    <dbReference type="NCBI Taxonomy" id="2997337"/>
    <lineage>
        <taxon>Bacteria</taxon>
        <taxon>Pseudomonadati</taxon>
        <taxon>Pseudomonadota</taxon>
        <taxon>Alphaproteobacteria</taxon>
        <taxon>Rhodobacterales</taxon>
        <taxon>Paracoccaceae</taxon>
        <taxon>Parasedimentitalea</taxon>
    </lineage>
</organism>
<dbReference type="SUPFAM" id="SSF81901">
    <property type="entry name" value="HCP-like"/>
    <property type="match status" value="1"/>
</dbReference>
<dbReference type="AlphaFoldDB" id="A0A9Y2KZK3"/>
<gene>
    <name evidence="2" type="ORF">QPJ95_20160</name>
</gene>
<dbReference type="Gene3D" id="1.25.40.10">
    <property type="entry name" value="Tetratricopeptide repeat domain"/>
    <property type="match status" value="1"/>
</dbReference>
<accession>A0A9Y2KZK3</accession>
<dbReference type="InterPro" id="IPR011990">
    <property type="entry name" value="TPR-like_helical_dom_sf"/>
</dbReference>
<dbReference type="InterPro" id="IPR036366">
    <property type="entry name" value="PGBDSf"/>
</dbReference>
<evidence type="ECO:0000259" key="1">
    <source>
        <dbReference type="Pfam" id="PF01471"/>
    </source>
</evidence>
<evidence type="ECO:0000313" key="2">
    <source>
        <dbReference type="EMBL" id="WIY24792.1"/>
    </source>
</evidence>
<dbReference type="EMBL" id="CP127247">
    <property type="protein sequence ID" value="WIY24792.1"/>
    <property type="molecule type" value="Genomic_DNA"/>
</dbReference>
<reference evidence="2 3" key="1">
    <citation type="submission" date="2023-06" db="EMBL/GenBank/DDBJ databases">
        <title>Parasedimentitalea psychrophila sp. nov., a psychrophilic bacterium isolated from deep-sea sediment.</title>
        <authorList>
            <person name="Li A."/>
        </authorList>
    </citation>
    <scope>NUCLEOTIDE SEQUENCE [LARGE SCALE GENOMIC DNA]</scope>
    <source>
        <strain evidence="2 3">QS115</strain>
    </source>
</reference>